<dbReference type="Proteomes" id="UP000009173">
    <property type="component" value="Chromosome"/>
</dbReference>
<evidence type="ECO:0000313" key="7">
    <source>
        <dbReference type="EMBL" id="ABM27871.1"/>
    </source>
</evidence>
<dbReference type="InterPro" id="IPR011249">
    <property type="entry name" value="Metalloenz_LuxS/M16"/>
</dbReference>
<reference evidence="8" key="1">
    <citation type="journal article" date="2009" name="Environ. Microbiol.">
        <title>Contribution of mobile genetic elements to Desulfovibrio vulgaris genome plasticity.</title>
        <authorList>
            <person name="Walker C.B."/>
            <person name="Stolyar S."/>
            <person name="Chivian D."/>
            <person name="Pinel N."/>
            <person name="Gabster J.A."/>
            <person name="Dehal P.S."/>
            <person name="He Z."/>
            <person name="Yang Z.K."/>
            <person name="Yen H.C."/>
            <person name="Zhou J."/>
            <person name="Wall J.D."/>
            <person name="Hazen T.C."/>
            <person name="Arkin A.P."/>
            <person name="Stahl D.A."/>
        </authorList>
    </citation>
    <scope>NUCLEOTIDE SEQUENCE [LARGE SCALE GENOMIC DNA]</scope>
    <source>
        <strain evidence="8">DP4</strain>
    </source>
</reference>
<dbReference type="Pfam" id="PF00675">
    <property type="entry name" value="Peptidase_M16"/>
    <property type="match status" value="1"/>
</dbReference>
<dbReference type="SUPFAM" id="SSF63411">
    <property type="entry name" value="LuxS/MPP-like metallohydrolase"/>
    <property type="match status" value="3"/>
</dbReference>
<dbReference type="GO" id="GO:0004222">
    <property type="term" value="F:metalloendopeptidase activity"/>
    <property type="evidence" value="ECO:0007669"/>
    <property type="project" value="InterPro"/>
</dbReference>
<dbReference type="InterPro" id="IPR011765">
    <property type="entry name" value="Pept_M16_N"/>
</dbReference>
<dbReference type="GO" id="GO:0046872">
    <property type="term" value="F:metal ion binding"/>
    <property type="evidence" value="ECO:0007669"/>
    <property type="project" value="InterPro"/>
</dbReference>
<proteinExistence type="inferred from homology"/>
<feature type="domain" description="Peptidase M16 C-terminal" evidence="6">
    <location>
        <begin position="742"/>
        <end position="893"/>
    </location>
</feature>
<dbReference type="PANTHER" id="PTHR11851">
    <property type="entry name" value="METALLOPROTEASE"/>
    <property type="match status" value="1"/>
</dbReference>
<dbReference type="HOGENOM" id="CLU_008156_0_0_7"/>
<dbReference type="InterPro" id="IPR050361">
    <property type="entry name" value="MPP/UQCRC_Complex"/>
</dbReference>
<accession>A0A0H3A6G3</accession>
<dbReference type="PROSITE" id="PS00143">
    <property type="entry name" value="INSULINASE"/>
    <property type="match status" value="1"/>
</dbReference>
<evidence type="ECO:0000259" key="6">
    <source>
        <dbReference type="Pfam" id="PF05193"/>
    </source>
</evidence>
<dbReference type="Gene3D" id="3.30.830.10">
    <property type="entry name" value="Metalloenzyme, LuxS/M16 peptidase-like"/>
    <property type="match status" value="4"/>
</dbReference>
<evidence type="ECO:0000256" key="4">
    <source>
        <dbReference type="SAM" id="MobiDB-lite"/>
    </source>
</evidence>
<protein>
    <submittedName>
        <fullName evidence="7">Peptidase M16 domain protein</fullName>
    </submittedName>
</protein>
<comment type="cofactor">
    <cofactor evidence="1">
        <name>Zn(2+)</name>
        <dbReference type="ChEBI" id="CHEBI:29105"/>
    </cofactor>
</comment>
<dbReference type="EMBL" id="CP000527">
    <property type="protein sequence ID" value="ABM27871.1"/>
    <property type="molecule type" value="Genomic_DNA"/>
</dbReference>
<dbReference type="KEGG" id="dvl:Dvul_0850"/>
<evidence type="ECO:0000256" key="3">
    <source>
        <dbReference type="RuleBase" id="RU004447"/>
    </source>
</evidence>
<sequence length="1005" mass="109839">MSMKHSSMRTGGTAALAALLCLTGGCLRDRAPSAPPALVAPAESTAVPYGWYDGRWPHERPLPPHERLLPHDSARFGRLANGLRYVIVPNAKPEGRVSLHLDVQAGSLMETDGQRGLAHFVEHMAFNGSRNFAPGTLIPFLQRNGMAFGADANAHTSTAETVYKLDLPAADPATIEKGLLILRDVADGLLILPEEVEKERGVILAEKLARDNRRSRAGKALRDVLYADSRYAFETIGLEDVVRHARPETLRAFYDTWYRPERMVLVAVGAVTPADLATMVERHFADVKARSGAPVMPAPGNVRHEGVHASYDPETGGGVTVSVTAMHTARTEVDSMSLQRRRLAEAVATSAFQKRLLRLASTPGAPVLGGHMAMPVGFEMFETATITMRARGEDWRNALTTAETELRRALEHGFTQDEFENARRVCEGLFTTMRREKANRTNSDIAAEAVACFNADRVFQSTDQTCDLYLNMLPSLTRGEVEEAFRRRWDTGNRMLHLSGMAGVENASKRLVEAWAESAAHAVEAPRDSVATAFPYLAEPSLPALVLHDSSRQLPEGPALRTVRLDNGLTLHMAVTPYEKGRFSLSLFHGDGLDGLDDATYAVARATERTLREEGVGRLSREATRDHLGWRHVKVETDYRDDAFTINASGPGEELDAVTAALWTQYTDPTPTKAGRARAIEGLEAGRDERENTVEGVAPHRIRAFLYGDARRTAPLDSRDVARVPLDAMRDFALARTTTPPRTMVAVGDFDPERLIERVRHLFAMPTPVPASHEAPHEAVRFPAGARRTVEVADPDGKAHLVVAWRHDLEDESDQRALAIRHLTASWLNEVLREEVREAIGAAYSPSGRYRHDQERGGFGTYVASIRTDAALVDKVRRAVREAAQGLAKGEVPPGTAARLRAPVLNAITKARDSNTYWQRIIEAEVLRGRTAARHAEAFAKALDSVTDADIAAEARAVFATRSAELAITGKAPAKKPGGKPSKAAVSRKIPAGTTTEETAQGVAR</sequence>
<dbReference type="RefSeq" id="WP_011791869.1">
    <property type="nucleotide sequence ID" value="NC_008751.1"/>
</dbReference>
<evidence type="ECO:0000313" key="8">
    <source>
        <dbReference type="Proteomes" id="UP000009173"/>
    </source>
</evidence>
<dbReference type="InterPro" id="IPR007863">
    <property type="entry name" value="Peptidase_M16_C"/>
</dbReference>
<dbReference type="GO" id="GO:0006508">
    <property type="term" value="P:proteolysis"/>
    <property type="evidence" value="ECO:0007669"/>
    <property type="project" value="InterPro"/>
</dbReference>
<dbReference type="InterPro" id="IPR001431">
    <property type="entry name" value="Pept_M16_Zn_BS"/>
</dbReference>
<dbReference type="AlphaFoldDB" id="A0A0H3A6G3"/>
<comment type="similarity">
    <text evidence="2 3">Belongs to the peptidase M16 family.</text>
</comment>
<dbReference type="PROSITE" id="PS51257">
    <property type="entry name" value="PROKAR_LIPOPROTEIN"/>
    <property type="match status" value="1"/>
</dbReference>
<organism evidence="7 8">
    <name type="scientific">Nitratidesulfovibrio vulgaris (strain DP4)</name>
    <name type="common">Desulfovibrio vulgaris</name>
    <dbReference type="NCBI Taxonomy" id="391774"/>
    <lineage>
        <taxon>Bacteria</taxon>
        <taxon>Pseudomonadati</taxon>
        <taxon>Thermodesulfobacteriota</taxon>
        <taxon>Desulfovibrionia</taxon>
        <taxon>Desulfovibrionales</taxon>
        <taxon>Desulfovibrionaceae</taxon>
        <taxon>Nitratidesulfovibrio</taxon>
    </lineage>
</organism>
<evidence type="ECO:0000256" key="1">
    <source>
        <dbReference type="ARBA" id="ARBA00001947"/>
    </source>
</evidence>
<evidence type="ECO:0000256" key="2">
    <source>
        <dbReference type="ARBA" id="ARBA00007261"/>
    </source>
</evidence>
<name>A0A0H3A6G3_NITV4</name>
<dbReference type="PANTHER" id="PTHR11851:SF49">
    <property type="entry name" value="MITOCHONDRIAL-PROCESSING PEPTIDASE SUBUNIT ALPHA"/>
    <property type="match status" value="1"/>
</dbReference>
<feature type="region of interest" description="Disordered" evidence="4">
    <location>
        <begin position="970"/>
        <end position="1005"/>
    </location>
</feature>
<dbReference type="Pfam" id="PF05193">
    <property type="entry name" value="Peptidase_M16_C"/>
    <property type="match status" value="2"/>
</dbReference>
<feature type="domain" description="Peptidase M16 C-terminal" evidence="6">
    <location>
        <begin position="247"/>
        <end position="301"/>
    </location>
</feature>
<feature type="domain" description="Peptidase M16 N-terminal" evidence="5">
    <location>
        <begin position="85"/>
        <end position="213"/>
    </location>
</feature>
<gene>
    <name evidence="7" type="ordered locus">Dvul_0850</name>
</gene>
<evidence type="ECO:0000259" key="5">
    <source>
        <dbReference type="Pfam" id="PF00675"/>
    </source>
</evidence>